<dbReference type="PROSITE" id="PS50097">
    <property type="entry name" value="BTB"/>
    <property type="match status" value="1"/>
</dbReference>
<keyword evidence="4" id="KW-1185">Reference proteome</keyword>
<dbReference type="InterPro" id="IPR000210">
    <property type="entry name" value="BTB/POZ_dom"/>
</dbReference>
<dbReference type="EMBL" id="JARKIF010000012">
    <property type="protein sequence ID" value="KAJ7626133.1"/>
    <property type="molecule type" value="Genomic_DNA"/>
</dbReference>
<dbReference type="Gene3D" id="3.30.710.10">
    <property type="entry name" value="Potassium Channel Kv1.1, Chain A"/>
    <property type="match status" value="1"/>
</dbReference>
<protein>
    <recommendedName>
        <fullName evidence="2">BTB domain-containing protein</fullName>
    </recommendedName>
</protein>
<accession>A0AAD7BNJ8</accession>
<proteinExistence type="predicted"/>
<gene>
    <name evidence="3" type="ORF">FB45DRAFT_1060640</name>
</gene>
<organism evidence="3 4">
    <name type="scientific">Roridomyces roridus</name>
    <dbReference type="NCBI Taxonomy" id="1738132"/>
    <lineage>
        <taxon>Eukaryota</taxon>
        <taxon>Fungi</taxon>
        <taxon>Dikarya</taxon>
        <taxon>Basidiomycota</taxon>
        <taxon>Agaricomycotina</taxon>
        <taxon>Agaricomycetes</taxon>
        <taxon>Agaricomycetidae</taxon>
        <taxon>Agaricales</taxon>
        <taxon>Marasmiineae</taxon>
        <taxon>Mycenaceae</taxon>
        <taxon>Roridomyces</taxon>
    </lineage>
</organism>
<evidence type="ECO:0000313" key="3">
    <source>
        <dbReference type="EMBL" id="KAJ7626133.1"/>
    </source>
</evidence>
<dbReference type="InterPro" id="IPR011333">
    <property type="entry name" value="SKP1/BTB/POZ_sf"/>
</dbReference>
<dbReference type="Proteomes" id="UP001221142">
    <property type="component" value="Unassembled WGS sequence"/>
</dbReference>
<comment type="caution">
    <text evidence="3">The sequence shown here is derived from an EMBL/GenBank/DDBJ whole genome shotgun (WGS) entry which is preliminary data.</text>
</comment>
<evidence type="ECO:0000313" key="4">
    <source>
        <dbReference type="Proteomes" id="UP001221142"/>
    </source>
</evidence>
<dbReference type="CDD" id="cd18186">
    <property type="entry name" value="BTB_POZ_ZBTB_KLHL-like"/>
    <property type="match status" value="1"/>
</dbReference>
<sequence length="324" mass="35932">MSAPEPEHEGVPDTGPQRHPRFYFADGTAIFKLTSEKHPHGILYRLHPCILGLRSNVFATMFALPRDKDTPEQILTEGKHDDNPIELSIYPAEFDNILTFMYAGASEYPDSPEFLASVLKVSAFLDIADGVKFATTRLAALGDQLPAPLQLELGRSLRIHSWLETGFRRLVWSNILDLDSTHMSQIGIDVYVLLTRTQAKMLRLRTKVAFGVPPAVNAPECNTPGTCGYAWSCEWKECVRLLIHHPETPVPLADILLQLRNAHITDLCDKCLDLTVTWIYGKCLLTKEERLVDAAAEALVGMYPVEPMRAALISLAAVGVTLSG</sequence>
<evidence type="ECO:0000256" key="1">
    <source>
        <dbReference type="SAM" id="MobiDB-lite"/>
    </source>
</evidence>
<feature type="domain" description="BTB" evidence="2">
    <location>
        <begin position="25"/>
        <end position="110"/>
    </location>
</feature>
<reference evidence="3" key="1">
    <citation type="submission" date="2023-03" db="EMBL/GenBank/DDBJ databases">
        <title>Massive genome expansion in bonnet fungi (Mycena s.s.) driven by repeated elements and novel gene families across ecological guilds.</title>
        <authorList>
            <consortium name="Lawrence Berkeley National Laboratory"/>
            <person name="Harder C.B."/>
            <person name="Miyauchi S."/>
            <person name="Viragh M."/>
            <person name="Kuo A."/>
            <person name="Thoen E."/>
            <person name="Andreopoulos B."/>
            <person name="Lu D."/>
            <person name="Skrede I."/>
            <person name="Drula E."/>
            <person name="Henrissat B."/>
            <person name="Morin E."/>
            <person name="Kohler A."/>
            <person name="Barry K."/>
            <person name="LaButti K."/>
            <person name="Morin E."/>
            <person name="Salamov A."/>
            <person name="Lipzen A."/>
            <person name="Mereny Z."/>
            <person name="Hegedus B."/>
            <person name="Baldrian P."/>
            <person name="Stursova M."/>
            <person name="Weitz H."/>
            <person name="Taylor A."/>
            <person name="Grigoriev I.V."/>
            <person name="Nagy L.G."/>
            <person name="Martin F."/>
            <person name="Kauserud H."/>
        </authorList>
    </citation>
    <scope>NUCLEOTIDE SEQUENCE</scope>
    <source>
        <strain evidence="3">9284</strain>
    </source>
</reference>
<feature type="compositionally biased region" description="Basic and acidic residues" evidence="1">
    <location>
        <begin position="1"/>
        <end position="11"/>
    </location>
</feature>
<evidence type="ECO:0000259" key="2">
    <source>
        <dbReference type="PROSITE" id="PS50097"/>
    </source>
</evidence>
<name>A0AAD7BNJ8_9AGAR</name>
<feature type="region of interest" description="Disordered" evidence="1">
    <location>
        <begin position="1"/>
        <end position="20"/>
    </location>
</feature>
<dbReference type="AlphaFoldDB" id="A0AAD7BNJ8"/>